<organism evidence="1 2">
    <name type="scientific">Methanobrevibacter curvatus</name>
    <dbReference type="NCBI Taxonomy" id="49547"/>
    <lineage>
        <taxon>Archaea</taxon>
        <taxon>Methanobacteriati</taxon>
        <taxon>Methanobacteriota</taxon>
        <taxon>Methanomada group</taxon>
        <taxon>Methanobacteria</taxon>
        <taxon>Methanobacteriales</taxon>
        <taxon>Methanobacteriaceae</taxon>
        <taxon>Methanobrevibacter</taxon>
    </lineage>
</organism>
<evidence type="ECO:0000313" key="1">
    <source>
        <dbReference type="EMBL" id="KZX16228.1"/>
    </source>
</evidence>
<evidence type="ECO:0000313" key="2">
    <source>
        <dbReference type="Proteomes" id="UP000077245"/>
    </source>
</evidence>
<proteinExistence type="predicted"/>
<dbReference type="InterPro" id="IPR019270">
    <property type="entry name" value="DUF2283"/>
</dbReference>
<dbReference type="Proteomes" id="UP000077245">
    <property type="component" value="Unassembled WGS sequence"/>
</dbReference>
<name>A0A166E349_9EURY</name>
<accession>A0A166E349</accession>
<keyword evidence="2" id="KW-1185">Reference proteome</keyword>
<dbReference type="OrthoDB" id="73597at2157"/>
<protein>
    <recommendedName>
        <fullName evidence="3">DUF2283 domain-containing protein</fullName>
    </recommendedName>
</protein>
<reference evidence="1 2" key="1">
    <citation type="submission" date="2016-04" db="EMBL/GenBank/DDBJ databases">
        <title>Genome sequence of Methanobrevibacter curvatus DSM 11111.</title>
        <authorList>
            <person name="Poehlein A."/>
            <person name="Seedorf H."/>
            <person name="Daniel R."/>
        </authorList>
    </citation>
    <scope>NUCLEOTIDE SEQUENCE [LARGE SCALE GENOMIC DNA]</scope>
    <source>
        <strain evidence="1 2">DSM 11111</strain>
    </source>
</reference>
<comment type="caution">
    <text evidence="1">The sequence shown here is derived from an EMBL/GenBank/DDBJ whole genome shotgun (WGS) entry which is preliminary data.</text>
</comment>
<dbReference type="RefSeq" id="WP_067088878.1">
    <property type="nucleotide sequence ID" value="NZ_LWMV01000016.1"/>
</dbReference>
<evidence type="ECO:0008006" key="3">
    <source>
        <dbReference type="Google" id="ProtNLM"/>
    </source>
</evidence>
<dbReference type="PATRIC" id="fig|49547.3.peg.116"/>
<dbReference type="EMBL" id="LWMV01000016">
    <property type="protein sequence ID" value="KZX16228.1"/>
    <property type="molecule type" value="Genomic_DNA"/>
</dbReference>
<gene>
    <name evidence="1" type="ORF">MBCUR_01080</name>
</gene>
<sequence length="123" mass="14370">MKENILFFNYDLETDILFFYNEKNKYEFSEFLTNKIVLDLNKNNEAIGLEITDASNLFKVKKELLTKIKVGYMEIAIDEENIKLEVLLILKTNKESLLKPINIRSNNELHIPNLETEVAITSI</sequence>
<dbReference type="Pfam" id="PF10049">
    <property type="entry name" value="DUF2283"/>
    <property type="match status" value="1"/>
</dbReference>
<dbReference type="AlphaFoldDB" id="A0A166E349"/>